<dbReference type="PANTHER" id="PTHR10880">
    <property type="entry name" value="MORTALITY FACTOR 4-LIKE PROTEIN"/>
    <property type="match status" value="1"/>
</dbReference>
<evidence type="ECO:0000256" key="3">
    <source>
        <dbReference type="ARBA" id="ARBA00011353"/>
    </source>
</evidence>
<proteinExistence type="inferred from homology"/>
<dbReference type="GeneID" id="70129729"/>
<name>A0A9P8UC96_9PEZI</name>
<feature type="compositionally biased region" description="Low complexity" evidence="13">
    <location>
        <begin position="167"/>
        <end position="180"/>
    </location>
</feature>
<dbReference type="Gene3D" id="1.10.274.30">
    <property type="entry name" value="MRG domain"/>
    <property type="match status" value="1"/>
</dbReference>
<dbReference type="InterPro" id="IPR008676">
    <property type="entry name" value="MRG"/>
</dbReference>
<dbReference type="EMBL" id="JAGPXC010000010">
    <property type="protein sequence ID" value="KAH6645935.1"/>
    <property type="molecule type" value="Genomic_DNA"/>
</dbReference>
<dbReference type="PROSITE" id="PS51640">
    <property type="entry name" value="MRG"/>
    <property type="match status" value="1"/>
</dbReference>
<comment type="subcellular location">
    <subcellularLocation>
        <location evidence="1">Nucleus</location>
    </subcellularLocation>
</comment>
<sequence>MADEEDIIPSSPPPMDEVDFLDPPVVSERIHRGNNRVRRALRHRTAPADAGTVEQASAPLVSRRRTRNSHGRIPVEDEIGFEAAMEQAVAASLKENHPKPSEFTTTSTEVPNQGSKDKASPAKVKTMPSQLRATARTDETEDGSHHEPAPMKEVVAPQRKALKRKAAAAASASSGLAPSSEETRAKRHKPAINSKLPSSSNAVKWAKNPQDDYTKAFKLKEARYFKAGARSDHLLRHPPGTKNIYVDKKGRLRLGSNDVPYHLFTQDKPIHPKIKQANMDGTLTVEKLKWFKGMPHHVNIPVAGIPSDKPYRGKTTRTAIEEPTTNNSQLDIPKPIDKMPTTDNSWLGRSQAIVEEPAMDEATVDEPIMDDSWLGKPEVSASNMFRLLQIYTPTLTFGHLSYIFQAANLIDFKQEDAFHQRPSIKIPMPDLLKGLLVDDWENITKNNQLVPLPHPKPVTLVLNHYLEYEKAHREEGSASIDILEETVAGLKEYFDKCLGRILLYRFERPQYAEVREKWTAEGSEFHGKTPCDTYGVEHLMRLFTALPELVAQTNMDQQSVNRLREELLKFCHWLEKNAGEYFLAEYEVPNAEYSDKAKN</sequence>
<comment type="subunit">
    <text evidence="3">Component of the NuA4 histone acetyltransferase complex.</text>
</comment>
<evidence type="ECO:0000313" key="15">
    <source>
        <dbReference type="EMBL" id="KAH6645935.1"/>
    </source>
</evidence>
<feature type="region of interest" description="Disordered" evidence="13">
    <location>
        <begin position="1"/>
        <end position="21"/>
    </location>
</feature>
<protein>
    <recommendedName>
        <fullName evidence="4">Chromatin modification-related protein EAF3</fullName>
    </recommendedName>
    <alternativeName>
        <fullName evidence="12">Chromatin modification-related protein eaf3</fullName>
    </alternativeName>
</protein>
<dbReference type="InterPro" id="IPR038217">
    <property type="entry name" value="MRG_C_sf"/>
</dbReference>
<evidence type="ECO:0000256" key="7">
    <source>
        <dbReference type="ARBA" id="ARBA00023015"/>
    </source>
</evidence>
<reference evidence="15" key="1">
    <citation type="journal article" date="2021" name="Nat. Commun.">
        <title>Genetic determinants of endophytism in the Arabidopsis root mycobiome.</title>
        <authorList>
            <person name="Mesny F."/>
            <person name="Miyauchi S."/>
            <person name="Thiergart T."/>
            <person name="Pickel B."/>
            <person name="Atanasova L."/>
            <person name="Karlsson M."/>
            <person name="Huettel B."/>
            <person name="Barry K.W."/>
            <person name="Haridas S."/>
            <person name="Chen C."/>
            <person name="Bauer D."/>
            <person name="Andreopoulos W."/>
            <person name="Pangilinan J."/>
            <person name="LaButti K."/>
            <person name="Riley R."/>
            <person name="Lipzen A."/>
            <person name="Clum A."/>
            <person name="Drula E."/>
            <person name="Henrissat B."/>
            <person name="Kohler A."/>
            <person name="Grigoriev I.V."/>
            <person name="Martin F.M."/>
            <person name="Hacquard S."/>
        </authorList>
    </citation>
    <scope>NUCLEOTIDE SEQUENCE</scope>
    <source>
        <strain evidence="15">MPI-SDFR-AT-0073</strain>
    </source>
</reference>
<evidence type="ECO:0000256" key="13">
    <source>
        <dbReference type="SAM" id="MobiDB-lite"/>
    </source>
</evidence>
<dbReference type="GO" id="GO:0035267">
    <property type="term" value="C:NuA4 histone acetyltransferase complex"/>
    <property type="evidence" value="ECO:0007669"/>
    <property type="project" value="TreeGrafter"/>
</dbReference>
<evidence type="ECO:0000259" key="14">
    <source>
        <dbReference type="Pfam" id="PF05712"/>
    </source>
</evidence>
<dbReference type="PANTHER" id="PTHR10880:SF15">
    <property type="entry name" value="MSL COMPLEX SUBUNIT 3"/>
    <property type="match status" value="1"/>
</dbReference>
<dbReference type="GO" id="GO:0006355">
    <property type="term" value="P:regulation of DNA-templated transcription"/>
    <property type="evidence" value="ECO:0007669"/>
    <property type="project" value="InterPro"/>
</dbReference>
<keyword evidence="10" id="KW-0539">Nucleus</keyword>
<evidence type="ECO:0000256" key="10">
    <source>
        <dbReference type="ARBA" id="ARBA00023242"/>
    </source>
</evidence>
<comment type="function">
    <text evidence="11">Involved in deacetylation of histones, chromatin assembly and chromosome segregation. May act as a transcriptional oscillator, directing histone deacetylases to specific chromosomal domains. Component of the NuA4 histone acetyltransferase complex which is involved in transcriptional activation of selected genes principally by acetylation of nucleosomal histone H4 and H2A. The NuA4 complex is also involved in DNA repair.</text>
</comment>
<keyword evidence="16" id="KW-1185">Reference proteome</keyword>
<evidence type="ECO:0000256" key="11">
    <source>
        <dbReference type="ARBA" id="ARBA00057322"/>
    </source>
</evidence>
<evidence type="ECO:0000313" key="16">
    <source>
        <dbReference type="Proteomes" id="UP000758603"/>
    </source>
</evidence>
<evidence type="ECO:0000256" key="2">
    <source>
        <dbReference type="ARBA" id="ARBA00009093"/>
    </source>
</evidence>
<dbReference type="AlphaFoldDB" id="A0A9P8UC96"/>
<keyword evidence="5" id="KW-0227">DNA damage</keyword>
<feature type="region of interest" description="Disordered" evidence="13">
    <location>
        <begin position="324"/>
        <end position="343"/>
    </location>
</feature>
<feature type="compositionally biased region" description="Basic and acidic residues" evidence="13">
    <location>
        <begin position="135"/>
        <end position="150"/>
    </location>
</feature>
<feature type="compositionally biased region" description="Polar residues" evidence="13">
    <location>
        <begin position="102"/>
        <end position="114"/>
    </location>
</feature>
<keyword evidence="7" id="KW-0805">Transcription regulation</keyword>
<evidence type="ECO:0000256" key="9">
    <source>
        <dbReference type="ARBA" id="ARBA00023204"/>
    </source>
</evidence>
<evidence type="ECO:0000256" key="6">
    <source>
        <dbReference type="ARBA" id="ARBA00022853"/>
    </source>
</evidence>
<dbReference type="Proteomes" id="UP000758603">
    <property type="component" value="Unassembled WGS sequence"/>
</dbReference>
<dbReference type="Pfam" id="PF05712">
    <property type="entry name" value="MRG"/>
    <property type="match status" value="1"/>
</dbReference>
<evidence type="ECO:0000256" key="4">
    <source>
        <dbReference type="ARBA" id="ARBA00018505"/>
    </source>
</evidence>
<keyword evidence="8" id="KW-0804">Transcription</keyword>
<evidence type="ECO:0000256" key="5">
    <source>
        <dbReference type="ARBA" id="ARBA00022763"/>
    </source>
</evidence>
<dbReference type="GO" id="GO:0032221">
    <property type="term" value="C:Rpd3S complex"/>
    <property type="evidence" value="ECO:0007669"/>
    <property type="project" value="TreeGrafter"/>
</dbReference>
<feature type="domain" description="MRG" evidence="14">
    <location>
        <begin position="413"/>
        <end position="587"/>
    </location>
</feature>
<comment type="caution">
    <text evidence="15">The sequence shown here is derived from an EMBL/GenBank/DDBJ whole genome shotgun (WGS) entry which is preliminary data.</text>
</comment>
<dbReference type="FunFam" id="1.10.274.30:FF:000004">
    <property type="entry name" value="Putative Chromatin modification-related protein eaf3"/>
    <property type="match status" value="1"/>
</dbReference>
<accession>A0A9P8UC96</accession>
<gene>
    <name evidence="15" type="ORF">BKA67DRAFT_540928</name>
</gene>
<dbReference type="InterPro" id="IPR026541">
    <property type="entry name" value="MRG_dom"/>
</dbReference>
<evidence type="ECO:0000256" key="1">
    <source>
        <dbReference type="ARBA" id="ARBA00004123"/>
    </source>
</evidence>
<keyword evidence="9" id="KW-0234">DNA repair</keyword>
<organism evidence="15 16">
    <name type="scientific">Truncatella angustata</name>
    <dbReference type="NCBI Taxonomy" id="152316"/>
    <lineage>
        <taxon>Eukaryota</taxon>
        <taxon>Fungi</taxon>
        <taxon>Dikarya</taxon>
        <taxon>Ascomycota</taxon>
        <taxon>Pezizomycotina</taxon>
        <taxon>Sordariomycetes</taxon>
        <taxon>Xylariomycetidae</taxon>
        <taxon>Amphisphaeriales</taxon>
        <taxon>Sporocadaceae</taxon>
        <taxon>Truncatella</taxon>
    </lineage>
</organism>
<evidence type="ECO:0000256" key="8">
    <source>
        <dbReference type="ARBA" id="ARBA00023163"/>
    </source>
</evidence>
<evidence type="ECO:0000256" key="12">
    <source>
        <dbReference type="ARBA" id="ARBA00072864"/>
    </source>
</evidence>
<dbReference type="OrthoDB" id="124855at2759"/>
<comment type="similarity">
    <text evidence="2">Belongs to the MRG family.</text>
</comment>
<dbReference type="RefSeq" id="XP_045952449.1">
    <property type="nucleotide sequence ID" value="XM_046100837.1"/>
</dbReference>
<feature type="region of interest" description="Disordered" evidence="13">
    <location>
        <begin position="93"/>
        <end position="205"/>
    </location>
</feature>
<dbReference type="GO" id="GO:0006325">
    <property type="term" value="P:chromatin organization"/>
    <property type="evidence" value="ECO:0007669"/>
    <property type="project" value="UniProtKB-KW"/>
</dbReference>
<feature type="region of interest" description="Disordered" evidence="13">
    <location>
        <begin position="42"/>
        <end position="77"/>
    </location>
</feature>
<dbReference type="GO" id="GO:0006281">
    <property type="term" value="P:DNA repair"/>
    <property type="evidence" value="ECO:0007669"/>
    <property type="project" value="UniProtKB-KW"/>
</dbReference>
<keyword evidence="6" id="KW-0156">Chromatin regulator</keyword>